<proteinExistence type="predicted"/>
<reference evidence="1 2" key="1">
    <citation type="submission" date="2023-03" db="EMBL/GenBank/DDBJ databases">
        <authorList>
            <person name="Menendez E."/>
            <person name="Kaur S."/>
            <person name="Flores-Felix J.D."/>
            <person name="diCenzo G.C."/>
            <person name="Peix A."/>
            <person name="Velazquez E."/>
        </authorList>
    </citation>
    <scope>NUCLEOTIDE SEQUENCE [LARGE SCALE GENOMIC DNA]</scope>
    <source>
        <strain evidence="1 2">CCBAU 71714</strain>
        <plasmid evidence="1 2">pSkuCCBAU71714a</plasmid>
    </source>
</reference>
<accession>A0ABY8TDA1</accession>
<dbReference type="Gene3D" id="3.40.50.1820">
    <property type="entry name" value="alpha/beta hydrolase"/>
    <property type="match status" value="1"/>
</dbReference>
<evidence type="ECO:0000313" key="2">
    <source>
        <dbReference type="Proteomes" id="UP001233264"/>
    </source>
</evidence>
<keyword evidence="2" id="KW-1185">Reference proteome</keyword>
<dbReference type="SUPFAM" id="SSF53474">
    <property type="entry name" value="alpha/beta-Hydrolases"/>
    <property type="match status" value="1"/>
</dbReference>
<organism evidence="1 2">
    <name type="scientific">Sinorhizobium kummerowiae</name>
    <dbReference type="NCBI Taxonomy" id="158892"/>
    <lineage>
        <taxon>Bacteria</taxon>
        <taxon>Pseudomonadati</taxon>
        <taxon>Pseudomonadota</taxon>
        <taxon>Alphaproteobacteria</taxon>
        <taxon>Hyphomicrobiales</taxon>
        <taxon>Rhizobiaceae</taxon>
        <taxon>Sinorhizobium/Ensifer group</taxon>
        <taxon>Sinorhizobium</taxon>
    </lineage>
</organism>
<protein>
    <submittedName>
        <fullName evidence="1">Alpha/beta hydrolase</fullName>
    </submittedName>
</protein>
<dbReference type="InterPro" id="IPR029058">
    <property type="entry name" value="AB_hydrolase_fold"/>
</dbReference>
<gene>
    <name evidence="1" type="ORF">PZL22_005911</name>
</gene>
<geneLocation type="plasmid" evidence="1 2">
    <name>pSkuCCBAU71714a</name>
</geneLocation>
<dbReference type="Pfam" id="PF05990">
    <property type="entry name" value="DUF900"/>
    <property type="match status" value="1"/>
</dbReference>
<keyword evidence="1" id="KW-0614">Plasmid</keyword>
<dbReference type="Proteomes" id="UP001233264">
    <property type="component" value="Plasmid pSkuCCBAU71714a"/>
</dbReference>
<evidence type="ECO:0000313" key="1">
    <source>
        <dbReference type="EMBL" id="WHS95767.1"/>
    </source>
</evidence>
<dbReference type="RefSeq" id="WP_164843025.1">
    <property type="nucleotide sequence ID" value="NZ_CP120366.1"/>
</dbReference>
<dbReference type="InterPro" id="IPR010297">
    <property type="entry name" value="DUF900_hydrolase"/>
</dbReference>
<dbReference type="PANTHER" id="PTHR36513:SF1">
    <property type="entry name" value="TRANSMEMBRANE PROTEIN"/>
    <property type="match status" value="1"/>
</dbReference>
<keyword evidence="1" id="KW-0378">Hydrolase</keyword>
<dbReference type="EMBL" id="CP120366">
    <property type="protein sequence ID" value="WHS95767.1"/>
    <property type="molecule type" value="Genomic_DNA"/>
</dbReference>
<sequence>MSLLAFPIRNLPDATGAPLCLRLVLCVGRGRLIDGIPHLAGLTLNMGKQVTGQNRRTIHSGLFRPLQSIVVCGMLVVAGCGGHPKGVLTPVADSMPATSRVDMLITTTRGRSKVPGEMFTGERARAAAFANITVSIPPVRKVGEVAWPKKLPSNPATDFATLKADDLTRDGAKTWLNATVRKSPDRSVLVFIHGFNNRFEDSVYRFAQIVHDSGVHSAPVLVTWPSRGSLLAYGYDRESTNYTRNALESLFQYIAADKEVKEVSILAHSMGNWLTLEALRQMAIRNDGLPAKFKNVMLAAPDVDVDVFRSQIEDMGSQHPRFTLFVSRDDRALAFSRRVWGDIPRLGSIDPEADPYKQELANNEITVIDLTKIKAGDGMHHGKFAESPEVVRLIGARISEGQPLTDSRMGLGDHLIAGTTGAAAAAGSAAGLILAAPVAAIDPHTRGNYANHVGAAMGQSDGKQKIAVTDCVSRHSAERDPACAPQN</sequence>
<dbReference type="GO" id="GO:0016787">
    <property type="term" value="F:hydrolase activity"/>
    <property type="evidence" value="ECO:0007669"/>
    <property type="project" value="UniProtKB-KW"/>
</dbReference>
<dbReference type="PANTHER" id="PTHR36513">
    <property type="entry name" value="ABC TRANSMEMBRANE TYPE-1 DOMAIN-CONTAINING PROTEIN"/>
    <property type="match status" value="1"/>
</dbReference>
<name>A0ABY8TDA1_9HYPH</name>